<comment type="caution">
    <text evidence="5">The sequence shown here is derived from an EMBL/GenBank/DDBJ whole genome shotgun (WGS) entry which is preliminary data.</text>
</comment>
<keyword evidence="2" id="KW-0328">Glycosyltransferase</keyword>
<reference evidence="5 6" key="1">
    <citation type="submission" date="2020-09" db="EMBL/GenBank/DDBJ databases">
        <authorList>
            <person name="Kim M.K."/>
        </authorList>
    </citation>
    <scope>NUCLEOTIDE SEQUENCE [LARGE SCALE GENOMIC DNA]</scope>
    <source>
        <strain evidence="5 6">BT189</strain>
    </source>
</reference>
<dbReference type="SUPFAM" id="SSF53756">
    <property type="entry name" value="UDP-Glycosyltransferase/glycogen phosphorylase"/>
    <property type="match status" value="1"/>
</dbReference>
<dbReference type="CDD" id="cd03801">
    <property type="entry name" value="GT4_PimA-like"/>
    <property type="match status" value="1"/>
</dbReference>
<name>A0ABR8JQE2_9BACT</name>
<dbReference type="EMBL" id="JACXAC010000003">
    <property type="protein sequence ID" value="MBD2722179.1"/>
    <property type="molecule type" value="Genomic_DNA"/>
</dbReference>
<dbReference type="Pfam" id="PF00534">
    <property type="entry name" value="Glycos_transf_1"/>
    <property type="match status" value="1"/>
</dbReference>
<evidence type="ECO:0000256" key="3">
    <source>
        <dbReference type="ARBA" id="ARBA00022679"/>
    </source>
</evidence>
<feature type="domain" description="Glycosyl transferase family 1" evidence="4">
    <location>
        <begin position="228"/>
        <end position="383"/>
    </location>
</feature>
<proteinExistence type="inferred from homology"/>
<evidence type="ECO:0000313" key="6">
    <source>
        <dbReference type="Proteomes" id="UP000606003"/>
    </source>
</evidence>
<dbReference type="RefSeq" id="WP_190923468.1">
    <property type="nucleotide sequence ID" value="NZ_JACXAC010000003.1"/>
</dbReference>
<accession>A0ABR8JQE2</accession>
<protein>
    <submittedName>
        <fullName evidence="5">Glycosyltransferase family 4 protein</fullName>
    </submittedName>
</protein>
<evidence type="ECO:0000256" key="2">
    <source>
        <dbReference type="ARBA" id="ARBA00022676"/>
    </source>
</evidence>
<organism evidence="5 6">
    <name type="scientific">Hymenobacter armeniacus</name>
    <dbReference type="NCBI Taxonomy" id="2771358"/>
    <lineage>
        <taxon>Bacteria</taxon>
        <taxon>Pseudomonadati</taxon>
        <taxon>Bacteroidota</taxon>
        <taxon>Cytophagia</taxon>
        <taxon>Cytophagales</taxon>
        <taxon>Hymenobacteraceae</taxon>
        <taxon>Hymenobacter</taxon>
    </lineage>
</organism>
<sequence>MKILLSAYACDPTHGGEGGNGFNWAWEMANLGHEVWCLTTPWGKAAIEAEMHVRAANPAAQRLHFMFVAVPGWVEFLYRWQFGVYLHYMVWQYRAWRLARPLDQRVCFDLVHHVTFGSLQFASWLWRLGRPLIFGPVGGGQQAPKLLRRYLPDWFKTETLRNLVSWLLVTFDPNVRQTLRHAALVFAANRETAQLAWELGARHVELAMSTALPLSFFPPEYPVRAPLAGRELRILWLARLFPRKGLHLVLEALGQVHPRVQFHLNIYGDGPVAPLLPGWIEAAGLQDRVTWHGNAPYATVRSAFLAHDLFMLCSLRDSYAAQYLESMAMGLPILTLDHHGATDFIPNDAGLKVPVQSPEATAAALARAVEHLYDHPDELERRGRASFAFAREQSWPALVARLLLRAADAAHVLSDLVPGPVPAEVA</sequence>
<dbReference type="PANTHER" id="PTHR12526:SF640">
    <property type="entry name" value="COLANIC ACID BIOSYNTHESIS GLYCOSYLTRANSFERASE WCAL-RELATED"/>
    <property type="match status" value="1"/>
</dbReference>
<dbReference type="InterPro" id="IPR001296">
    <property type="entry name" value="Glyco_trans_1"/>
</dbReference>
<keyword evidence="3" id="KW-0808">Transferase</keyword>
<keyword evidence="6" id="KW-1185">Reference proteome</keyword>
<evidence type="ECO:0000313" key="5">
    <source>
        <dbReference type="EMBL" id="MBD2722179.1"/>
    </source>
</evidence>
<gene>
    <name evidence="5" type="ORF">IC234_08570</name>
</gene>
<dbReference type="PANTHER" id="PTHR12526">
    <property type="entry name" value="GLYCOSYLTRANSFERASE"/>
    <property type="match status" value="1"/>
</dbReference>
<evidence type="ECO:0000256" key="1">
    <source>
        <dbReference type="ARBA" id="ARBA00009481"/>
    </source>
</evidence>
<comment type="similarity">
    <text evidence="1">Belongs to the glycosyltransferase group 1 family. Glycosyltransferase 4 subfamily.</text>
</comment>
<dbReference type="Gene3D" id="3.40.50.2000">
    <property type="entry name" value="Glycogen Phosphorylase B"/>
    <property type="match status" value="2"/>
</dbReference>
<dbReference type="Proteomes" id="UP000606003">
    <property type="component" value="Unassembled WGS sequence"/>
</dbReference>
<evidence type="ECO:0000259" key="4">
    <source>
        <dbReference type="Pfam" id="PF00534"/>
    </source>
</evidence>